<evidence type="ECO:0000259" key="5">
    <source>
        <dbReference type="PROSITE" id="PS50977"/>
    </source>
</evidence>
<dbReference type="FunFam" id="1.10.10.60:FF:000141">
    <property type="entry name" value="TetR family transcriptional regulator"/>
    <property type="match status" value="1"/>
</dbReference>
<evidence type="ECO:0000256" key="4">
    <source>
        <dbReference type="PROSITE-ProRule" id="PRU00335"/>
    </source>
</evidence>
<dbReference type="Pfam" id="PF14246">
    <property type="entry name" value="TetR_C_7"/>
    <property type="match status" value="1"/>
</dbReference>
<dbReference type="AlphaFoldDB" id="N8ZG52"/>
<evidence type="ECO:0000256" key="1">
    <source>
        <dbReference type="ARBA" id="ARBA00023015"/>
    </source>
</evidence>
<dbReference type="SUPFAM" id="SSF48498">
    <property type="entry name" value="Tetracyclin repressor-like, C-terminal domain"/>
    <property type="match status" value="1"/>
</dbReference>
<keyword evidence="7" id="KW-1185">Reference proteome</keyword>
<dbReference type="PANTHER" id="PTHR30055">
    <property type="entry name" value="HTH-TYPE TRANSCRIPTIONAL REGULATOR RUTR"/>
    <property type="match status" value="1"/>
</dbReference>
<dbReference type="GO" id="GO:0003700">
    <property type="term" value="F:DNA-binding transcription factor activity"/>
    <property type="evidence" value="ECO:0007669"/>
    <property type="project" value="TreeGrafter"/>
</dbReference>
<feature type="DNA-binding region" description="H-T-H motif" evidence="4">
    <location>
        <begin position="59"/>
        <end position="78"/>
    </location>
</feature>
<sequence>MITPVLLTHSFYSVMFKNLANIGTDGCDSPQTRRGYERRLALLLSANDLFLDRGYDAVSLDDIVNHAGGSKASIYKYFGNKEGLFVAICDYHRELFFKDICVPFDPEVSELREYLVNTLYNFYRHIIDPKHTAFMRLIMEQTQRSPDLAQYLHEKGPKFIQMTIANTLSRAVELGKLNCPNPLYSAMFYFGILRNTEWRIMMGLDAQLTDQEMIEYINYCVDRFLDGHQKV</sequence>
<dbReference type="HOGENOM" id="CLU_069356_27_1_6"/>
<dbReference type="eggNOG" id="COG1309">
    <property type="taxonomic scope" value="Bacteria"/>
</dbReference>
<dbReference type="InterPro" id="IPR039536">
    <property type="entry name" value="TetR_C_Proteobacteria"/>
</dbReference>
<dbReference type="SUPFAM" id="SSF46689">
    <property type="entry name" value="Homeodomain-like"/>
    <property type="match status" value="1"/>
</dbReference>
<gene>
    <name evidence="6" type="ORF">F960_02909</name>
</gene>
<reference evidence="6 7" key="1">
    <citation type="submission" date="2013-02" db="EMBL/GenBank/DDBJ databases">
        <title>The Genome Sequence of Acinetobacter gerneri CIP 107464.</title>
        <authorList>
            <consortium name="The Broad Institute Genome Sequencing Platform"/>
            <consortium name="The Broad Institute Genome Sequencing Center for Infectious Disease"/>
            <person name="Cerqueira G."/>
            <person name="Feldgarden M."/>
            <person name="Courvalin P."/>
            <person name="Perichon B."/>
            <person name="Grillot-Courvalin C."/>
            <person name="Clermont D."/>
            <person name="Rocha E."/>
            <person name="Yoon E.-J."/>
            <person name="Nemec A."/>
            <person name="Walker B."/>
            <person name="Young S.K."/>
            <person name="Zeng Q."/>
            <person name="Gargeya S."/>
            <person name="Fitzgerald M."/>
            <person name="Haas B."/>
            <person name="Abouelleil A."/>
            <person name="Alvarado L."/>
            <person name="Arachchi H.M."/>
            <person name="Berlin A.M."/>
            <person name="Chapman S.B."/>
            <person name="Dewar J."/>
            <person name="Goldberg J."/>
            <person name="Griggs A."/>
            <person name="Gujja S."/>
            <person name="Hansen M."/>
            <person name="Howarth C."/>
            <person name="Imamovic A."/>
            <person name="Larimer J."/>
            <person name="McCowan C."/>
            <person name="Murphy C."/>
            <person name="Neiman D."/>
            <person name="Pearson M."/>
            <person name="Priest M."/>
            <person name="Roberts A."/>
            <person name="Saif S."/>
            <person name="Shea T."/>
            <person name="Sisk P."/>
            <person name="Sykes S."/>
            <person name="Wortman J."/>
            <person name="Nusbaum C."/>
            <person name="Birren B."/>
        </authorList>
    </citation>
    <scope>NUCLEOTIDE SEQUENCE [LARGE SCALE GENOMIC DNA]</scope>
    <source>
        <strain evidence="6 7">CIP 107464</strain>
    </source>
</reference>
<proteinExistence type="predicted"/>
<dbReference type="PRINTS" id="PR00455">
    <property type="entry name" value="HTHTETR"/>
</dbReference>
<comment type="caution">
    <text evidence="6">The sequence shown here is derived from an EMBL/GenBank/DDBJ whole genome shotgun (WGS) entry which is preliminary data.</text>
</comment>
<evidence type="ECO:0000256" key="2">
    <source>
        <dbReference type="ARBA" id="ARBA00023125"/>
    </source>
</evidence>
<dbReference type="PATRIC" id="fig|1120926.3.peg.2819"/>
<evidence type="ECO:0000313" key="7">
    <source>
        <dbReference type="Proteomes" id="UP000013117"/>
    </source>
</evidence>
<dbReference type="Proteomes" id="UP000013117">
    <property type="component" value="Unassembled WGS sequence"/>
</dbReference>
<dbReference type="GO" id="GO:0000976">
    <property type="term" value="F:transcription cis-regulatory region binding"/>
    <property type="evidence" value="ECO:0007669"/>
    <property type="project" value="TreeGrafter"/>
</dbReference>
<dbReference type="InterPro" id="IPR050109">
    <property type="entry name" value="HTH-type_TetR-like_transc_reg"/>
</dbReference>
<feature type="domain" description="HTH tetR-type" evidence="5">
    <location>
        <begin position="36"/>
        <end position="96"/>
    </location>
</feature>
<protein>
    <recommendedName>
        <fullName evidence="5">HTH tetR-type domain-containing protein</fullName>
    </recommendedName>
</protein>
<keyword evidence="2 4" id="KW-0238">DNA-binding</keyword>
<dbReference type="Gene3D" id="1.10.357.10">
    <property type="entry name" value="Tetracycline Repressor, domain 2"/>
    <property type="match status" value="1"/>
</dbReference>
<accession>N8ZG52</accession>
<evidence type="ECO:0000313" key="6">
    <source>
        <dbReference type="EMBL" id="ENV32734.1"/>
    </source>
</evidence>
<dbReference type="Pfam" id="PF00440">
    <property type="entry name" value="TetR_N"/>
    <property type="match status" value="1"/>
</dbReference>
<dbReference type="EMBL" id="APPN01000072">
    <property type="protein sequence ID" value="ENV32734.1"/>
    <property type="molecule type" value="Genomic_DNA"/>
</dbReference>
<name>N8ZG52_9GAMM</name>
<dbReference type="PROSITE" id="PS50977">
    <property type="entry name" value="HTH_TETR_2"/>
    <property type="match status" value="1"/>
</dbReference>
<dbReference type="STRING" id="202952.GCA_000747725_02446"/>
<organism evidence="6 7">
    <name type="scientific">Acinetobacter gerneri DSM 14967 = CIP 107464 = MTCC 9824</name>
    <dbReference type="NCBI Taxonomy" id="1120926"/>
    <lineage>
        <taxon>Bacteria</taxon>
        <taxon>Pseudomonadati</taxon>
        <taxon>Pseudomonadota</taxon>
        <taxon>Gammaproteobacteria</taxon>
        <taxon>Moraxellales</taxon>
        <taxon>Moraxellaceae</taxon>
        <taxon>Acinetobacter</taxon>
    </lineage>
</organism>
<dbReference type="Gene3D" id="1.10.10.60">
    <property type="entry name" value="Homeodomain-like"/>
    <property type="match status" value="1"/>
</dbReference>
<dbReference type="InterPro" id="IPR036271">
    <property type="entry name" value="Tet_transcr_reg_TetR-rel_C_sf"/>
</dbReference>
<evidence type="ECO:0000256" key="3">
    <source>
        <dbReference type="ARBA" id="ARBA00023163"/>
    </source>
</evidence>
<keyword evidence="3" id="KW-0804">Transcription</keyword>
<keyword evidence="1" id="KW-0805">Transcription regulation</keyword>
<dbReference type="InterPro" id="IPR001647">
    <property type="entry name" value="HTH_TetR"/>
</dbReference>
<dbReference type="PANTHER" id="PTHR30055:SF146">
    <property type="entry name" value="HTH-TYPE TRANSCRIPTIONAL DUAL REGULATOR CECR"/>
    <property type="match status" value="1"/>
</dbReference>
<dbReference type="InterPro" id="IPR009057">
    <property type="entry name" value="Homeodomain-like_sf"/>
</dbReference>